<keyword evidence="3" id="KW-1185">Reference proteome</keyword>
<protein>
    <recommendedName>
        <fullName evidence="1">NTF2 domain-containing protein</fullName>
    </recommendedName>
</protein>
<dbReference type="SUPFAM" id="SSF54427">
    <property type="entry name" value="NTF2-like"/>
    <property type="match status" value="1"/>
</dbReference>
<dbReference type="InterPro" id="IPR018222">
    <property type="entry name" value="Nuclear_transport_factor_2_euk"/>
</dbReference>
<dbReference type="PANTHER" id="PTHR21084">
    <property type="entry name" value="DENSE INCISORS"/>
    <property type="match status" value="1"/>
</dbReference>
<accession>A0A8K0FVT0</accession>
<dbReference type="InterPro" id="IPR026698">
    <property type="entry name" value="UPF_C3orf38"/>
</dbReference>
<evidence type="ECO:0000313" key="2">
    <source>
        <dbReference type="EMBL" id="KAF2879165.1"/>
    </source>
</evidence>
<dbReference type="Proteomes" id="UP000801492">
    <property type="component" value="Unassembled WGS sequence"/>
</dbReference>
<gene>
    <name evidence="2" type="ORF">ILUMI_27017</name>
</gene>
<name>A0A8K0FVT0_IGNLU</name>
<feature type="domain" description="NTF2" evidence="1">
    <location>
        <begin position="145"/>
        <end position="273"/>
    </location>
</feature>
<dbReference type="EMBL" id="VTPC01091220">
    <property type="protein sequence ID" value="KAF2879165.1"/>
    <property type="molecule type" value="Genomic_DNA"/>
</dbReference>
<dbReference type="PANTHER" id="PTHR21084:SF1">
    <property type="entry name" value="DENSE INCISORS"/>
    <property type="match status" value="1"/>
</dbReference>
<sequence>MFLRFLHKMNSNTRAEQGIREILSKLDQSELLSLAATVTQGLLKNKLESNADAIEAILKYSPDLQSILRRRIVTREILFAYAHKYGAPVILPATKNDLVDTLCQFWDLKTFPSPTDVGTIDNTTSIQQLPQQFQQEASSLDVTVLAIKFCEWFYTMMNSDKPIGAEHFWEDAKLRLNLFSATNEIYQVVDESTEEISRVLFKTKCEHYLYFNPNFLNDGIGGRIDPHGLVVVLACGTLHANNACVGVFEQVFMLARDPFSDNNWKIKNTELNLRNKEVRNPPSLCDNSLTSNLLALPKS</sequence>
<proteinExistence type="predicted"/>
<dbReference type="PROSITE" id="PS50177">
    <property type="entry name" value="NTF2_DOMAIN"/>
    <property type="match status" value="1"/>
</dbReference>
<comment type="caution">
    <text evidence="2">The sequence shown here is derived from an EMBL/GenBank/DDBJ whole genome shotgun (WGS) entry which is preliminary data.</text>
</comment>
<dbReference type="AlphaFoldDB" id="A0A8K0FVT0"/>
<evidence type="ECO:0000259" key="1">
    <source>
        <dbReference type="PROSITE" id="PS50177"/>
    </source>
</evidence>
<evidence type="ECO:0000313" key="3">
    <source>
        <dbReference type="Proteomes" id="UP000801492"/>
    </source>
</evidence>
<dbReference type="Pfam" id="PF15008">
    <property type="entry name" value="DUF4518"/>
    <property type="match status" value="1"/>
</dbReference>
<dbReference type="InterPro" id="IPR032710">
    <property type="entry name" value="NTF2-like_dom_sf"/>
</dbReference>
<organism evidence="2 3">
    <name type="scientific">Ignelater luminosus</name>
    <name type="common">Cucubano</name>
    <name type="synonym">Pyrophorus luminosus</name>
    <dbReference type="NCBI Taxonomy" id="2038154"/>
    <lineage>
        <taxon>Eukaryota</taxon>
        <taxon>Metazoa</taxon>
        <taxon>Ecdysozoa</taxon>
        <taxon>Arthropoda</taxon>
        <taxon>Hexapoda</taxon>
        <taxon>Insecta</taxon>
        <taxon>Pterygota</taxon>
        <taxon>Neoptera</taxon>
        <taxon>Endopterygota</taxon>
        <taxon>Coleoptera</taxon>
        <taxon>Polyphaga</taxon>
        <taxon>Elateriformia</taxon>
        <taxon>Elateroidea</taxon>
        <taxon>Elateridae</taxon>
        <taxon>Agrypninae</taxon>
        <taxon>Pyrophorini</taxon>
        <taxon>Ignelater</taxon>
    </lineage>
</organism>
<reference evidence="2" key="1">
    <citation type="submission" date="2019-08" db="EMBL/GenBank/DDBJ databases">
        <title>The genome of the North American firefly Photinus pyralis.</title>
        <authorList>
            <consortium name="Photinus pyralis genome working group"/>
            <person name="Fallon T.R."/>
            <person name="Sander Lower S.E."/>
            <person name="Weng J.-K."/>
        </authorList>
    </citation>
    <scope>NUCLEOTIDE SEQUENCE</scope>
    <source>
        <strain evidence="2">TRF0915ILg1</strain>
        <tissue evidence="2">Whole body</tissue>
    </source>
</reference>
<dbReference type="OrthoDB" id="6407068at2759"/>